<keyword evidence="4" id="KW-0808">Transferase</keyword>
<dbReference type="Gene3D" id="3.40.640.10">
    <property type="entry name" value="Type I PLP-dependent aspartate aminotransferase-like (Major domain)"/>
    <property type="match status" value="1"/>
</dbReference>
<evidence type="ECO:0000256" key="3">
    <source>
        <dbReference type="ARBA" id="ARBA00022490"/>
    </source>
</evidence>
<sequence length="166" mass="17908">IYMDYNATTPMEPEVIQANNLVLHTAVEHFKENCSTAEHSEGHKNGCAGLPHIITSNVEHDSIRLAAKHLQTVGKAGGEIIFLLGCFSFLCRVCLSTTEINVLPVISIVDVTCVPVSKVTGRVEVEDVIAAVRPNTCLISVMLANNETGVIMVKEKGLKAAWPVLS</sequence>
<dbReference type="EMBL" id="JAHRIO010041598">
    <property type="protein sequence ID" value="MEQ2172215.1"/>
    <property type="molecule type" value="Genomic_DNA"/>
</dbReference>
<proteinExistence type="predicted"/>
<evidence type="ECO:0000313" key="5">
    <source>
        <dbReference type="EMBL" id="MEQ2172215.1"/>
    </source>
</evidence>
<comment type="caution">
    <text evidence="5">The sequence shown here is derived from an EMBL/GenBank/DDBJ whole genome shotgun (WGS) entry which is preliminary data.</text>
</comment>
<evidence type="ECO:0000313" key="6">
    <source>
        <dbReference type="Proteomes" id="UP001476798"/>
    </source>
</evidence>
<keyword evidence="6" id="KW-1185">Reference proteome</keyword>
<comment type="subunit">
    <text evidence="2">Homodimer.</text>
</comment>
<comment type="cofactor">
    <cofactor evidence="1">
        <name>pyridoxal 5'-phosphate</name>
        <dbReference type="ChEBI" id="CHEBI:597326"/>
    </cofactor>
</comment>
<dbReference type="PANTHER" id="PTHR11601:SF62">
    <property type="entry name" value="SELENOCYSTEINE LYASE"/>
    <property type="match status" value="1"/>
</dbReference>
<keyword evidence="3" id="KW-0963">Cytoplasm</keyword>
<evidence type="ECO:0000256" key="4">
    <source>
        <dbReference type="ARBA" id="ARBA00022679"/>
    </source>
</evidence>
<dbReference type="InterPro" id="IPR015421">
    <property type="entry name" value="PyrdxlP-dep_Trfase_major"/>
</dbReference>
<evidence type="ECO:0000256" key="1">
    <source>
        <dbReference type="ARBA" id="ARBA00001933"/>
    </source>
</evidence>
<dbReference type="SUPFAM" id="SSF53383">
    <property type="entry name" value="PLP-dependent transferases"/>
    <property type="match status" value="1"/>
</dbReference>
<dbReference type="Proteomes" id="UP001476798">
    <property type="component" value="Unassembled WGS sequence"/>
</dbReference>
<name>A0ABV0NLP0_9TELE</name>
<accession>A0ABV0NLP0</accession>
<gene>
    <name evidence="5" type="ORF">GOODEAATRI_018754</name>
</gene>
<reference evidence="5 6" key="1">
    <citation type="submission" date="2021-06" db="EMBL/GenBank/DDBJ databases">
        <authorList>
            <person name="Palmer J.M."/>
        </authorList>
    </citation>
    <scope>NUCLEOTIDE SEQUENCE [LARGE SCALE GENOMIC DNA]</scope>
    <source>
        <strain evidence="5 6">GA_2019</strain>
        <tissue evidence="5">Muscle</tissue>
    </source>
</reference>
<organism evidence="5 6">
    <name type="scientific">Goodea atripinnis</name>
    <dbReference type="NCBI Taxonomy" id="208336"/>
    <lineage>
        <taxon>Eukaryota</taxon>
        <taxon>Metazoa</taxon>
        <taxon>Chordata</taxon>
        <taxon>Craniata</taxon>
        <taxon>Vertebrata</taxon>
        <taxon>Euteleostomi</taxon>
        <taxon>Actinopterygii</taxon>
        <taxon>Neopterygii</taxon>
        <taxon>Teleostei</taxon>
        <taxon>Neoteleostei</taxon>
        <taxon>Acanthomorphata</taxon>
        <taxon>Ovalentaria</taxon>
        <taxon>Atherinomorphae</taxon>
        <taxon>Cyprinodontiformes</taxon>
        <taxon>Goodeidae</taxon>
        <taxon>Goodea</taxon>
    </lineage>
</organism>
<dbReference type="PANTHER" id="PTHR11601">
    <property type="entry name" value="CYSTEINE DESULFURYLASE FAMILY MEMBER"/>
    <property type="match status" value="1"/>
</dbReference>
<dbReference type="InterPro" id="IPR015424">
    <property type="entry name" value="PyrdxlP-dep_Trfase"/>
</dbReference>
<protein>
    <submittedName>
        <fullName evidence="5">Uncharacterized protein</fullName>
    </submittedName>
</protein>
<evidence type="ECO:0000256" key="2">
    <source>
        <dbReference type="ARBA" id="ARBA00011738"/>
    </source>
</evidence>
<feature type="non-terminal residue" evidence="5">
    <location>
        <position position="1"/>
    </location>
</feature>